<sequence>MAIFMYNSRLHEGLCMATIQLGSRRAKTLHVSLHAQDQLPAKLYSASRFTDQMPHWRNMPLNGALSSGVPQHVDSTSAAYSHGMTCLQEQAASQRRLHKSKQTRQLSPPHQPGKKDLPNSPTVQTHLKHQSTQHATTRAPPLELKAHKPLTNTTPHAKFSDPKRSAPLIRASARSEPDILPKCTSVNFQTRLFHVALPEKVAF</sequence>
<name>Q0U217_PHANO</name>
<dbReference type="VEuPathDB" id="FungiDB:JI435_141890"/>
<evidence type="ECO:0000313" key="3">
    <source>
        <dbReference type="Proteomes" id="UP000001055"/>
    </source>
</evidence>
<dbReference type="Proteomes" id="UP000001055">
    <property type="component" value="Unassembled WGS sequence"/>
</dbReference>
<dbReference type="RefSeq" id="XP_001804389.1">
    <property type="nucleotide sequence ID" value="XM_001804337.1"/>
</dbReference>
<organism evidence="2 3">
    <name type="scientific">Phaeosphaeria nodorum (strain SN15 / ATCC MYA-4574 / FGSC 10173)</name>
    <name type="common">Glume blotch fungus</name>
    <name type="synonym">Parastagonospora nodorum</name>
    <dbReference type="NCBI Taxonomy" id="321614"/>
    <lineage>
        <taxon>Eukaryota</taxon>
        <taxon>Fungi</taxon>
        <taxon>Dikarya</taxon>
        <taxon>Ascomycota</taxon>
        <taxon>Pezizomycotina</taxon>
        <taxon>Dothideomycetes</taxon>
        <taxon>Pleosporomycetidae</taxon>
        <taxon>Pleosporales</taxon>
        <taxon>Pleosporineae</taxon>
        <taxon>Phaeosphaeriaceae</taxon>
        <taxon>Parastagonospora</taxon>
    </lineage>
</organism>
<dbReference type="EMBL" id="CH445354">
    <property type="protein sequence ID" value="EAT78426.1"/>
    <property type="molecule type" value="Genomic_DNA"/>
</dbReference>
<dbReference type="KEGG" id="pno:SNOG_14189"/>
<evidence type="ECO:0000256" key="1">
    <source>
        <dbReference type="SAM" id="MobiDB-lite"/>
    </source>
</evidence>
<evidence type="ECO:0000313" key="2">
    <source>
        <dbReference type="EMBL" id="EAT78426.1"/>
    </source>
</evidence>
<dbReference type="InParanoid" id="Q0U217"/>
<dbReference type="HOGENOM" id="CLU_1349359_0_0_1"/>
<accession>Q0U217</accession>
<dbReference type="AlphaFoldDB" id="Q0U217"/>
<reference evidence="3" key="1">
    <citation type="journal article" date="2007" name="Plant Cell">
        <title>Dothideomycete-plant interactions illuminated by genome sequencing and EST analysis of the wheat pathogen Stagonospora nodorum.</title>
        <authorList>
            <person name="Hane J.K."/>
            <person name="Lowe R.G."/>
            <person name="Solomon P.S."/>
            <person name="Tan K.C."/>
            <person name="Schoch C.L."/>
            <person name="Spatafora J.W."/>
            <person name="Crous P.W."/>
            <person name="Kodira C."/>
            <person name="Birren B.W."/>
            <person name="Galagan J.E."/>
            <person name="Torriani S.F."/>
            <person name="McDonald B.A."/>
            <person name="Oliver R.P."/>
        </authorList>
    </citation>
    <scope>NUCLEOTIDE SEQUENCE [LARGE SCALE GENOMIC DNA]</scope>
    <source>
        <strain evidence="3">SN15 / ATCC MYA-4574 / FGSC 10173</strain>
    </source>
</reference>
<feature type="region of interest" description="Disordered" evidence="1">
    <location>
        <begin position="89"/>
        <end position="165"/>
    </location>
</feature>
<gene>
    <name evidence="2" type="ORF">SNOG_14189</name>
</gene>
<dbReference type="GeneID" id="5981312"/>
<protein>
    <submittedName>
        <fullName evidence="2">Uncharacterized protein</fullName>
    </submittedName>
</protein>
<proteinExistence type="predicted"/>